<dbReference type="SUPFAM" id="SSF46934">
    <property type="entry name" value="UBA-like"/>
    <property type="match status" value="1"/>
</dbReference>
<organism evidence="9 10">
    <name type="scientific">Caenorhabditis auriculariae</name>
    <dbReference type="NCBI Taxonomy" id="2777116"/>
    <lineage>
        <taxon>Eukaryota</taxon>
        <taxon>Metazoa</taxon>
        <taxon>Ecdysozoa</taxon>
        <taxon>Nematoda</taxon>
        <taxon>Chromadorea</taxon>
        <taxon>Rhabditida</taxon>
        <taxon>Rhabditina</taxon>
        <taxon>Rhabditomorpha</taxon>
        <taxon>Rhabditoidea</taxon>
        <taxon>Rhabditidae</taxon>
        <taxon>Peloderinae</taxon>
        <taxon>Caenorhabditis</taxon>
    </lineage>
</organism>
<evidence type="ECO:0000256" key="1">
    <source>
        <dbReference type="ARBA" id="ARBA00004496"/>
    </source>
</evidence>
<dbReference type="InterPro" id="IPR009060">
    <property type="entry name" value="UBA-like_sf"/>
</dbReference>
<feature type="compositionally biased region" description="Basic and acidic residues" evidence="5">
    <location>
        <begin position="117"/>
        <end position="152"/>
    </location>
</feature>
<feature type="domain" description="C2H2-type" evidence="8">
    <location>
        <begin position="58"/>
        <end position="87"/>
    </location>
</feature>
<sequence length="290" mass="32921">MTSVLDQLLEMGFPKEKAEAAVSVANGSLESAIDWIMNSGNGSESTTNEEKPETANSFKCNDCDKLFRDENAMMFHATKSGHENFSESSEEIKPLTAEEREAKAKDLRERIKAHRAKKDEQEKEEALDREKRRREEGKLMLERREQQKNDELRAIAEERKRQKLEDQEAKKRVLEQIRLDKEARKNRELGITPPEPAASSVSVAPPPVRDYNSTTLQIRLANGQSVKQTFKAEEPLAAVRVWVQTNHTDGSDFALMTPFPRKVFTENDLSQTLKSLDLVPSASLVVTRPQ</sequence>
<dbReference type="Proteomes" id="UP000835052">
    <property type="component" value="Unassembled WGS sequence"/>
</dbReference>
<keyword evidence="4" id="KW-0863">Zinc-finger</keyword>
<dbReference type="SMART" id="SM00165">
    <property type="entry name" value="UBA"/>
    <property type="match status" value="1"/>
</dbReference>
<dbReference type="OrthoDB" id="10254930at2759"/>
<keyword evidence="10" id="KW-1185">Reference proteome</keyword>
<dbReference type="InterPro" id="IPR029071">
    <property type="entry name" value="Ubiquitin-like_domsf"/>
</dbReference>
<evidence type="ECO:0000259" key="7">
    <source>
        <dbReference type="PROSITE" id="PS50033"/>
    </source>
</evidence>
<dbReference type="PROSITE" id="PS50157">
    <property type="entry name" value="ZINC_FINGER_C2H2_2"/>
    <property type="match status" value="1"/>
</dbReference>
<dbReference type="Pfam" id="PF22562">
    <property type="entry name" value="UBA_7"/>
    <property type="match status" value="1"/>
</dbReference>
<accession>A0A8S1HSW3</accession>
<dbReference type="InterPro" id="IPR015940">
    <property type="entry name" value="UBA"/>
</dbReference>
<dbReference type="GO" id="GO:0032435">
    <property type="term" value="P:negative regulation of proteasomal ubiquitin-dependent protein catabolic process"/>
    <property type="evidence" value="ECO:0007669"/>
    <property type="project" value="TreeGrafter"/>
</dbReference>
<evidence type="ECO:0000313" key="10">
    <source>
        <dbReference type="Proteomes" id="UP000835052"/>
    </source>
</evidence>
<dbReference type="SMART" id="SM00166">
    <property type="entry name" value="UBX"/>
    <property type="match status" value="1"/>
</dbReference>
<dbReference type="GO" id="GO:0036435">
    <property type="term" value="F:K48-linked polyubiquitin modification-dependent protein binding"/>
    <property type="evidence" value="ECO:0007669"/>
    <property type="project" value="TreeGrafter"/>
</dbReference>
<evidence type="ECO:0008006" key="11">
    <source>
        <dbReference type="Google" id="ProtNLM"/>
    </source>
</evidence>
<dbReference type="PROSITE" id="PS00028">
    <property type="entry name" value="ZINC_FINGER_C2H2_1"/>
    <property type="match status" value="1"/>
</dbReference>
<gene>
    <name evidence="9" type="ORF">CAUJ_LOCUS15662</name>
</gene>
<dbReference type="GO" id="GO:0008270">
    <property type="term" value="F:zinc ion binding"/>
    <property type="evidence" value="ECO:0007669"/>
    <property type="project" value="UniProtKB-KW"/>
</dbReference>
<dbReference type="GO" id="GO:0031397">
    <property type="term" value="P:negative regulation of protein ubiquitination"/>
    <property type="evidence" value="ECO:0007669"/>
    <property type="project" value="TreeGrafter"/>
</dbReference>
<name>A0A8S1HSW3_9PELO</name>
<keyword evidence="3" id="KW-0175">Coiled coil</keyword>
<dbReference type="GO" id="GO:0005737">
    <property type="term" value="C:cytoplasm"/>
    <property type="evidence" value="ECO:0007669"/>
    <property type="project" value="UniProtKB-SubCell"/>
</dbReference>
<dbReference type="EMBL" id="CAJGYM010000201">
    <property type="protein sequence ID" value="CAD6199763.1"/>
    <property type="molecule type" value="Genomic_DNA"/>
</dbReference>
<feature type="region of interest" description="Disordered" evidence="5">
    <location>
        <begin position="78"/>
        <end position="152"/>
    </location>
</feature>
<dbReference type="InterPro" id="IPR013087">
    <property type="entry name" value="Znf_C2H2_type"/>
</dbReference>
<evidence type="ECO:0000259" key="8">
    <source>
        <dbReference type="PROSITE" id="PS50157"/>
    </source>
</evidence>
<evidence type="ECO:0000256" key="2">
    <source>
        <dbReference type="ARBA" id="ARBA00022490"/>
    </source>
</evidence>
<dbReference type="SUPFAM" id="SSF54236">
    <property type="entry name" value="Ubiquitin-like"/>
    <property type="match status" value="1"/>
</dbReference>
<proteinExistence type="predicted"/>
<comment type="caution">
    <text evidence="9">The sequence shown here is derived from an EMBL/GenBank/DDBJ whole genome shotgun (WGS) entry which is preliminary data.</text>
</comment>
<reference evidence="9" key="1">
    <citation type="submission" date="2020-10" db="EMBL/GenBank/DDBJ databases">
        <authorList>
            <person name="Kikuchi T."/>
        </authorList>
    </citation>
    <scope>NUCLEOTIDE SEQUENCE</scope>
    <source>
        <strain evidence="9">NKZ352</strain>
    </source>
</reference>
<comment type="subcellular location">
    <subcellularLocation>
        <location evidence="1">Cytoplasm</location>
    </subcellularLocation>
</comment>
<dbReference type="Gene3D" id="1.10.8.10">
    <property type="entry name" value="DNA helicase RuvA subunit, C-terminal domain"/>
    <property type="match status" value="1"/>
</dbReference>
<dbReference type="AlphaFoldDB" id="A0A8S1HSW3"/>
<keyword evidence="4" id="KW-0862">Zinc</keyword>
<feature type="region of interest" description="Disordered" evidence="5">
    <location>
        <begin position="185"/>
        <end position="206"/>
    </location>
</feature>
<dbReference type="PROSITE" id="PS50033">
    <property type="entry name" value="UBX"/>
    <property type="match status" value="1"/>
</dbReference>
<keyword evidence="2" id="KW-0963">Cytoplasm</keyword>
<evidence type="ECO:0000256" key="5">
    <source>
        <dbReference type="SAM" id="MobiDB-lite"/>
    </source>
</evidence>
<dbReference type="InterPro" id="IPR001012">
    <property type="entry name" value="UBX_dom"/>
</dbReference>
<dbReference type="GO" id="GO:0005634">
    <property type="term" value="C:nucleus"/>
    <property type="evidence" value="ECO:0007669"/>
    <property type="project" value="TreeGrafter"/>
</dbReference>
<dbReference type="Pfam" id="PF00789">
    <property type="entry name" value="UBX"/>
    <property type="match status" value="1"/>
</dbReference>
<dbReference type="PROSITE" id="PS50030">
    <property type="entry name" value="UBA"/>
    <property type="match status" value="1"/>
</dbReference>
<evidence type="ECO:0000313" key="9">
    <source>
        <dbReference type="EMBL" id="CAD6199763.1"/>
    </source>
</evidence>
<evidence type="ECO:0000256" key="4">
    <source>
        <dbReference type="PROSITE-ProRule" id="PRU00042"/>
    </source>
</evidence>
<keyword evidence="4" id="KW-0479">Metal-binding</keyword>
<evidence type="ECO:0000259" key="6">
    <source>
        <dbReference type="PROSITE" id="PS50030"/>
    </source>
</evidence>
<feature type="compositionally biased region" description="Basic and acidic residues" evidence="5">
    <location>
        <begin position="80"/>
        <end position="110"/>
    </location>
</feature>
<dbReference type="PANTHER" id="PTHR46340">
    <property type="entry name" value="UBX DOMAIN-CONTAINING PROTEIN 1"/>
    <property type="match status" value="1"/>
</dbReference>
<dbReference type="Gene3D" id="3.10.20.90">
    <property type="entry name" value="Phosphatidylinositol 3-kinase Catalytic Subunit, Chain A, domain 1"/>
    <property type="match status" value="1"/>
</dbReference>
<dbReference type="PANTHER" id="PTHR46340:SF1">
    <property type="entry name" value="UBX DOMAIN-CONTAINING PROTEIN 1"/>
    <property type="match status" value="1"/>
</dbReference>
<dbReference type="GO" id="GO:1903094">
    <property type="term" value="P:negative regulation of protein K48-linked deubiquitination"/>
    <property type="evidence" value="ECO:0007669"/>
    <property type="project" value="TreeGrafter"/>
</dbReference>
<protein>
    <recommendedName>
        <fullName evidence="11">UBX domain-containing protein</fullName>
    </recommendedName>
</protein>
<feature type="domain" description="UBA" evidence="6">
    <location>
        <begin position="1"/>
        <end position="39"/>
    </location>
</feature>
<feature type="domain" description="UBX" evidence="7">
    <location>
        <begin position="209"/>
        <end position="286"/>
    </location>
</feature>
<evidence type="ECO:0000256" key="3">
    <source>
        <dbReference type="ARBA" id="ARBA00023054"/>
    </source>
</evidence>